<feature type="transmembrane region" description="Helical" evidence="8">
    <location>
        <begin position="1603"/>
        <end position="1625"/>
    </location>
</feature>
<feature type="transmembrane region" description="Helical" evidence="8">
    <location>
        <begin position="1528"/>
        <end position="1558"/>
    </location>
</feature>
<keyword evidence="11" id="KW-0347">Helicase</keyword>
<name>A0A9Q0UX76_SALVM</name>
<evidence type="ECO:0000256" key="3">
    <source>
        <dbReference type="ARBA" id="ARBA00022692"/>
    </source>
</evidence>
<feature type="domain" description="MOM1 alpha-helical" evidence="10">
    <location>
        <begin position="424"/>
        <end position="487"/>
    </location>
</feature>
<feature type="compositionally biased region" description="Polar residues" evidence="7">
    <location>
        <begin position="1074"/>
        <end position="1087"/>
    </location>
</feature>
<evidence type="ECO:0000256" key="7">
    <source>
        <dbReference type="SAM" id="MobiDB-lite"/>
    </source>
</evidence>
<reference evidence="11" key="1">
    <citation type="submission" date="2022-11" db="EMBL/GenBank/DDBJ databases">
        <authorList>
            <person name="Hyden B.L."/>
            <person name="Feng K."/>
            <person name="Yates T."/>
            <person name="Jawdy S."/>
            <person name="Smart L.B."/>
            <person name="Muchero W."/>
        </authorList>
    </citation>
    <scope>NUCLEOTIDE SEQUENCE</scope>
    <source>
        <tissue evidence="11">Shoot tip</tissue>
    </source>
</reference>
<dbReference type="GO" id="GO:0031507">
    <property type="term" value="P:heterochromatin formation"/>
    <property type="evidence" value="ECO:0007669"/>
    <property type="project" value="InterPro"/>
</dbReference>
<evidence type="ECO:0000256" key="4">
    <source>
        <dbReference type="ARBA" id="ARBA00022989"/>
    </source>
</evidence>
<keyword evidence="11" id="KW-0067">ATP-binding</keyword>
<evidence type="ECO:0000256" key="5">
    <source>
        <dbReference type="ARBA" id="ARBA00023136"/>
    </source>
</evidence>
<feature type="region of interest" description="Disordered" evidence="7">
    <location>
        <begin position="1195"/>
        <end position="1227"/>
    </location>
</feature>
<feature type="region of interest" description="Disordered" evidence="7">
    <location>
        <begin position="494"/>
        <end position="513"/>
    </location>
</feature>
<feature type="compositionally biased region" description="Low complexity" evidence="7">
    <location>
        <begin position="1209"/>
        <end position="1227"/>
    </location>
</feature>
<keyword evidence="6" id="KW-0175">Coiled coil</keyword>
<evidence type="ECO:0000259" key="10">
    <source>
        <dbReference type="Pfam" id="PF25029"/>
    </source>
</evidence>
<dbReference type="GO" id="GO:0016020">
    <property type="term" value="C:membrane"/>
    <property type="evidence" value="ECO:0007669"/>
    <property type="project" value="UniProtKB-SubCell"/>
</dbReference>
<evidence type="ECO:0000313" key="12">
    <source>
        <dbReference type="Proteomes" id="UP001151529"/>
    </source>
</evidence>
<evidence type="ECO:0000256" key="2">
    <source>
        <dbReference type="ARBA" id="ARBA00005467"/>
    </source>
</evidence>
<evidence type="ECO:0000313" key="11">
    <source>
        <dbReference type="EMBL" id="KAJ6737763.1"/>
    </source>
</evidence>
<keyword evidence="12" id="KW-1185">Reference proteome</keyword>
<dbReference type="OrthoDB" id="885191at2759"/>
<keyword evidence="11" id="KW-0378">Hydrolase</keyword>
<dbReference type="InterPro" id="IPR008564">
    <property type="entry name" value="TVP23-like"/>
</dbReference>
<feature type="chain" id="PRO_5040336721" evidence="9">
    <location>
        <begin position="20"/>
        <end position="1664"/>
    </location>
</feature>
<comment type="similarity">
    <text evidence="2">Belongs to the TVP23 family.</text>
</comment>
<feature type="domain" description="MOM1 alpha-helical" evidence="10">
    <location>
        <begin position="318"/>
        <end position="378"/>
    </location>
</feature>
<feature type="region of interest" description="Disordered" evidence="7">
    <location>
        <begin position="823"/>
        <end position="846"/>
    </location>
</feature>
<dbReference type="Pfam" id="PF05832">
    <property type="entry name" value="DUF846"/>
    <property type="match status" value="1"/>
</dbReference>
<keyword evidence="9" id="KW-0732">Signal</keyword>
<protein>
    <submittedName>
        <fullName evidence="11">HELICASE PROTEIN MOM1</fullName>
    </submittedName>
</protein>
<keyword evidence="3 8" id="KW-0812">Transmembrane</keyword>
<keyword evidence="11" id="KW-0547">Nucleotide-binding</keyword>
<feature type="region of interest" description="Disordered" evidence="7">
    <location>
        <begin position="92"/>
        <end position="127"/>
    </location>
</feature>
<feature type="compositionally biased region" description="Low complexity" evidence="7">
    <location>
        <begin position="96"/>
        <end position="113"/>
    </location>
</feature>
<dbReference type="Proteomes" id="UP001151529">
    <property type="component" value="Chromosome 5"/>
</dbReference>
<feature type="signal peptide" evidence="9">
    <location>
        <begin position="1"/>
        <end position="19"/>
    </location>
</feature>
<feature type="coiled-coil region" evidence="6">
    <location>
        <begin position="547"/>
        <end position="589"/>
    </location>
</feature>
<dbReference type="InterPro" id="IPR056882">
    <property type="entry name" value="MOM1_dom"/>
</dbReference>
<comment type="caution">
    <text evidence="11">The sequence shown here is derived from an EMBL/GenBank/DDBJ whole genome shotgun (WGS) entry which is preliminary data.</text>
</comment>
<evidence type="ECO:0000256" key="1">
    <source>
        <dbReference type="ARBA" id="ARBA00004141"/>
    </source>
</evidence>
<keyword evidence="5 8" id="KW-0472">Membrane</keyword>
<dbReference type="EMBL" id="JAPFFL010000003">
    <property type="protein sequence ID" value="KAJ6737763.1"/>
    <property type="molecule type" value="Genomic_DNA"/>
</dbReference>
<feature type="compositionally biased region" description="Polar residues" evidence="7">
    <location>
        <begin position="1197"/>
        <end position="1208"/>
    </location>
</feature>
<dbReference type="Pfam" id="PF25029">
    <property type="entry name" value="MOM1"/>
    <property type="match status" value="2"/>
</dbReference>
<organism evidence="11 12">
    <name type="scientific">Salix viminalis</name>
    <name type="common">Common osier</name>
    <name type="synonym">Basket willow</name>
    <dbReference type="NCBI Taxonomy" id="40686"/>
    <lineage>
        <taxon>Eukaryota</taxon>
        <taxon>Viridiplantae</taxon>
        <taxon>Streptophyta</taxon>
        <taxon>Embryophyta</taxon>
        <taxon>Tracheophyta</taxon>
        <taxon>Spermatophyta</taxon>
        <taxon>Magnoliopsida</taxon>
        <taxon>eudicotyledons</taxon>
        <taxon>Gunneridae</taxon>
        <taxon>Pentapetalae</taxon>
        <taxon>rosids</taxon>
        <taxon>fabids</taxon>
        <taxon>Malpighiales</taxon>
        <taxon>Salicaceae</taxon>
        <taxon>Saliceae</taxon>
        <taxon>Salix</taxon>
    </lineage>
</organism>
<evidence type="ECO:0000256" key="8">
    <source>
        <dbReference type="SAM" id="Phobius"/>
    </source>
</evidence>
<dbReference type="Gene3D" id="6.10.250.1310">
    <property type="match status" value="1"/>
</dbReference>
<feature type="region of interest" description="Disordered" evidence="7">
    <location>
        <begin position="1063"/>
        <end position="1091"/>
    </location>
</feature>
<keyword evidence="4 8" id="KW-1133">Transmembrane helix</keyword>
<feature type="region of interest" description="Disordered" evidence="7">
    <location>
        <begin position="239"/>
        <end position="268"/>
    </location>
</feature>
<evidence type="ECO:0000256" key="6">
    <source>
        <dbReference type="SAM" id="Coils"/>
    </source>
</evidence>
<dbReference type="InterPro" id="IPR039322">
    <property type="entry name" value="MOM1"/>
</dbReference>
<evidence type="ECO:0000256" key="9">
    <source>
        <dbReference type="SAM" id="SignalP"/>
    </source>
</evidence>
<comment type="subcellular location">
    <subcellularLocation>
        <location evidence="1">Membrane</location>
        <topology evidence="1">Multi-pass membrane protein</topology>
    </subcellularLocation>
</comment>
<gene>
    <name evidence="11" type="ORF">OIU85_019786</name>
</gene>
<feature type="transmembrane region" description="Helical" evidence="8">
    <location>
        <begin position="1631"/>
        <end position="1650"/>
    </location>
</feature>
<dbReference type="PANTHER" id="PTHR35116">
    <property type="entry name" value="HELICASE PROTEIN MOM1"/>
    <property type="match status" value="1"/>
</dbReference>
<sequence>MAPWNPILLVCCQLSLTYARRLKTPAGKCLRKTKSGDLPTILSPLAGWEMIPRLVVKVRTRPPLQFLLLRGNPRDWLRNKVYRLLLEGLREGKNQSSSSSPGSKKSGKSLGSSIAKEKHKKVKSVKQLETEEVGNSDKLVIKTVQVGIKRMDARAYRELFKQKQKKAKLEGSQDLIVNKTPGVETEAKSGYKVMSSKQKRSIDDLNFDATVMVSNEDGDAAPYECVRTDSVDSCSERKRLKKRNKVTDNNTDSPSLKAALKGTSGAPVHTMSQVMPSSIDLLNTTDENHVSNFTLLTSKLSQVLKADMVGCNEGMNLHDSEKSLHHFLKPEIAKLCEILQLPENVKVMVELFLEYVLNNHHVSSEPPSLLQAFQLSLLLYPLVGPVYALVLDCISPHVSAHPLLFGASAFADGLFYFVLFIFKCWTAASMLKHKLDHKESLALAKEHMNFSCKKSEANFVYSKLRCLRKVFIYRTGTFKVAGSPKASCFSLDDLSQNQSNGRSSLSTPSNMQKVRTELENLRSGQELSIDQVLPHLELAQKDYSKSIKDIEKKCDKQMRKLLQRQQEEREEFEKRYEQDKADIERKQRTEAAVIRLHSSSSVRTDQIKMLDNVYSKEFEKLKQQMEMRLNNLLKLQLATMNKLQERKAQWIEGVKSWAHAELINKPPSNESGYDQENTVTLNSCSKEQTPKQVQSMPDGDFPLEVPETVRSNEDVLPGVLAASEPMSNGATSNMLEQEVILEVPQIASVRDVSEDVVSVNSSPCEEQIPDEQITLRIPGANSCNYGPENSIHKSSSEDGSGRVALMVPDREFPLGVTEIVSSTGGMENGASVNPSPSEGQTSARTTSCMDGREVLLEVPEKAPLEAEEAINTAMDKDGVASMVSDNAFEVDKQNVAAVNLQNGESLLEAPENNRVNQPDEVVPLGVCETSVVGSGTTGQESSGVCVTTMPNGTGVDRQAEVLPSEGFETATVAEVLPSGGFETATAAEVLPPGGFETATVAEVGSGPTWIEIDRMHAVASDSSQPSESCRLQDRTAQVCDSRIASQQIDASASQPVVVSIESPNDAATVGGPQTLLSNTRTEPVTSRISDHSATAPAVRMFVWTSQDPLQNELDRIRAETDQIIKIHEDTKLRLKSDCEKEIQEVVAQIRRTYDFKLKDIEYEFLRKKKEMDDNQNKVLMNKILAEAFRTKCKDTRASSTPVRQQEMTSSVMQQLPQPSQPSTQRPSIVAGAYSTGLPEVSLQTTPTSAPPAPPLQAVHCSTLFSATPTRPPHISSISPTTSNLQVGTEIRAPAPHLQHFRPSASISATCFSSFPSGILQHVPTTSPTLSEFPSPAPATVQQSDPRMMTNLLKSMGLFPSRTSLSRPESLMEVDNQTSTEIHSLAPATVQQSGPRMMTNLLESMGIFPSRTSLSRPESLMDFDNQTSADATQPCSFPPLTDLSCNINPLAQASELNASPGLCEVTEYSAEVSMAVVVDNSLKLSKAKEKKKRGSKMDPSQFKVYRPPGENYANPKTCFFHVLFKAGALAFYILSALFFNSFVIIFVVTVLLAALDFWVVKNVSGRILVGLRWWNEINDLGESVWKFESLDQESLARMNKKDSWLFWWTLYITAVAWIMLGIFSLIRFQADYCLIVGVCLTLSIANIVGFTKCRKGEQTTFSLVF</sequence>
<dbReference type="PANTHER" id="PTHR35116:SF2">
    <property type="entry name" value="ATP-DEPENDENT HELICASE FAMILY PROTEIN-RELATED"/>
    <property type="match status" value="1"/>
</dbReference>
<proteinExistence type="inferred from homology"/>
<reference evidence="11" key="2">
    <citation type="journal article" date="2023" name="Int. J. Mol. Sci.">
        <title>De Novo Assembly and Annotation of 11 Diverse Shrub Willow (Salix) Genomes Reveals Novel Gene Organization in Sex-Linked Regions.</title>
        <authorList>
            <person name="Hyden B."/>
            <person name="Feng K."/>
            <person name="Yates T.B."/>
            <person name="Jawdy S."/>
            <person name="Cereghino C."/>
            <person name="Smart L.B."/>
            <person name="Muchero W."/>
        </authorList>
    </citation>
    <scope>NUCLEOTIDE SEQUENCE [LARGE SCALE GENOMIC DNA]</scope>
    <source>
        <tissue evidence="11">Shoot tip</tissue>
    </source>
</reference>
<dbReference type="GO" id="GO:0004386">
    <property type="term" value="F:helicase activity"/>
    <property type="evidence" value="ECO:0007669"/>
    <property type="project" value="UniProtKB-KW"/>
</dbReference>
<accession>A0A9Q0UX76</accession>